<dbReference type="EMBL" id="CM007903">
    <property type="protein sequence ID" value="OTF98691.1"/>
    <property type="molecule type" value="Genomic_DNA"/>
</dbReference>
<dbReference type="OMA" id="FINVTHI"/>
<dbReference type="GO" id="GO:0004806">
    <property type="term" value="F:triacylglycerol lipase activity"/>
    <property type="evidence" value="ECO:0007669"/>
    <property type="project" value="UniProtKB-EC"/>
</dbReference>
<dbReference type="EMBL" id="MNCJ02000331">
    <property type="protein sequence ID" value="KAF5760928.1"/>
    <property type="molecule type" value="Genomic_DNA"/>
</dbReference>
<dbReference type="AlphaFoldDB" id="A0A251SJD2"/>
<dbReference type="Proteomes" id="UP000215914">
    <property type="component" value="Chromosome 14"/>
</dbReference>
<evidence type="ECO:0000256" key="1">
    <source>
        <dbReference type="ARBA" id="ARBA00004613"/>
    </source>
</evidence>
<proteinExistence type="inferred from homology"/>
<organism evidence="9 10">
    <name type="scientific">Helianthus annuus</name>
    <name type="common">Common sunflower</name>
    <dbReference type="NCBI Taxonomy" id="4232"/>
    <lineage>
        <taxon>Eukaryota</taxon>
        <taxon>Viridiplantae</taxon>
        <taxon>Streptophyta</taxon>
        <taxon>Embryophyta</taxon>
        <taxon>Tracheophyta</taxon>
        <taxon>Spermatophyta</taxon>
        <taxon>Magnoliopsida</taxon>
        <taxon>eudicotyledons</taxon>
        <taxon>Gunneridae</taxon>
        <taxon>Pentapetalae</taxon>
        <taxon>asterids</taxon>
        <taxon>campanulids</taxon>
        <taxon>Asterales</taxon>
        <taxon>Asteraceae</taxon>
        <taxon>Asteroideae</taxon>
        <taxon>Heliantheae alliance</taxon>
        <taxon>Heliantheae</taxon>
        <taxon>Helianthus</taxon>
    </lineage>
</organism>
<sequence>MIQKFLHLKKGDRISLERQLNNHNEIVLRLFRLQENTNEYLRKCLYLFNIGSNDYINNYLRSTLYNSSHKYTPDQFASFLVQQYSQHLKRLYTLGGRKIVVFGLAPIGCTPAVINIFGTKGKLCVESINDLVKQFNDKLKPLVDGINYDTVDAKFTFINVTHISSLQHALPGPKLPCCEVMVDGQCAHTATTCPFRALAIYYDGIHPTEMAHNVIATSSYIALSPMDASPYDISNLVRL</sequence>
<name>A0A251SJD2_HELAN</name>
<dbReference type="Pfam" id="PF00657">
    <property type="entry name" value="Lipase_GDSL"/>
    <property type="match status" value="1"/>
</dbReference>
<dbReference type="EC" id="3.1.1.3" evidence="8"/>
<dbReference type="InterPro" id="IPR036514">
    <property type="entry name" value="SGNH_hydro_sf"/>
</dbReference>
<keyword evidence="4" id="KW-0732">Signal</keyword>
<dbReference type="InterPro" id="IPR051238">
    <property type="entry name" value="GDSL_esterase/lipase"/>
</dbReference>
<evidence type="ECO:0000256" key="4">
    <source>
        <dbReference type="ARBA" id="ARBA00022729"/>
    </source>
</evidence>
<evidence type="ECO:0000256" key="6">
    <source>
        <dbReference type="ARBA" id="ARBA00022963"/>
    </source>
</evidence>
<protein>
    <submittedName>
        <fullName evidence="9">Putative SGNH hydrolase-type esterase domain-containing protein</fullName>
    </submittedName>
    <submittedName>
        <fullName evidence="8">Triacylglycerol lipase</fullName>
        <ecNumber evidence="8">3.1.1.3</ecNumber>
    </submittedName>
</protein>
<evidence type="ECO:0000313" key="9">
    <source>
        <dbReference type="EMBL" id="OTF98691.1"/>
    </source>
</evidence>
<keyword evidence="5 9" id="KW-0378">Hydrolase</keyword>
<comment type="similarity">
    <text evidence="2">Belongs to the 'GDSL' lipolytic enzyme family.</text>
</comment>
<evidence type="ECO:0000256" key="3">
    <source>
        <dbReference type="ARBA" id="ARBA00022525"/>
    </source>
</evidence>
<reference evidence="8 10" key="1">
    <citation type="journal article" date="2017" name="Nature">
        <title>The sunflower genome provides insights into oil metabolism, flowering and Asterid evolution.</title>
        <authorList>
            <person name="Badouin H."/>
            <person name="Gouzy J."/>
            <person name="Grassa C.J."/>
            <person name="Murat F."/>
            <person name="Staton S.E."/>
            <person name="Cottret L."/>
            <person name="Lelandais-Briere C."/>
            <person name="Owens G.L."/>
            <person name="Carrere S."/>
            <person name="Mayjonade B."/>
            <person name="Legrand L."/>
            <person name="Gill N."/>
            <person name="Kane N.C."/>
            <person name="Bowers J.E."/>
            <person name="Hubner S."/>
            <person name="Bellec A."/>
            <person name="Berard A."/>
            <person name="Berges H."/>
            <person name="Blanchet N."/>
            <person name="Boniface M.C."/>
            <person name="Brunel D."/>
            <person name="Catrice O."/>
            <person name="Chaidir N."/>
            <person name="Claudel C."/>
            <person name="Donnadieu C."/>
            <person name="Faraut T."/>
            <person name="Fievet G."/>
            <person name="Helmstetter N."/>
            <person name="King M."/>
            <person name="Knapp S.J."/>
            <person name="Lai Z."/>
            <person name="Le Paslier M.C."/>
            <person name="Lippi Y."/>
            <person name="Lorenzon L."/>
            <person name="Mandel J.R."/>
            <person name="Marage G."/>
            <person name="Marchand G."/>
            <person name="Marquand E."/>
            <person name="Bret-Mestries E."/>
            <person name="Morien E."/>
            <person name="Nambeesan S."/>
            <person name="Nguyen T."/>
            <person name="Pegot-Espagnet P."/>
            <person name="Pouilly N."/>
            <person name="Raftis F."/>
            <person name="Sallet E."/>
            <person name="Schiex T."/>
            <person name="Thomas J."/>
            <person name="Vandecasteele C."/>
            <person name="Vares D."/>
            <person name="Vear F."/>
            <person name="Vautrin S."/>
            <person name="Crespi M."/>
            <person name="Mangin B."/>
            <person name="Burke J.M."/>
            <person name="Salse J."/>
            <person name="Munos S."/>
            <person name="Vincourt P."/>
            <person name="Rieseberg L.H."/>
            <person name="Langlade N.B."/>
        </authorList>
    </citation>
    <scope>NUCLEOTIDE SEQUENCE [LARGE SCALE GENOMIC DNA]</scope>
    <source>
        <strain evidence="10">cv. SF193</strain>
        <tissue evidence="8">Leaves</tissue>
    </source>
</reference>
<gene>
    <name evidence="9" type="ORF">HannXRQ_Chr14g0448401</name>
    <name evidence="8" type="ORF">HanXRQr2_Chr16g0759161</name>
</gene>
<dbReference type="GO" id="GO:0016042">
    <property type="term" value="P:lipid catabolic process"/>
    <property type="evidence" value="ECO:0007669"/>
    <property type="project" value="UniProtKB-KW"/>
</dbReference>
<dbReference type="InParanoid" id="A0A251SJD2"/>
<dbReference type="InterPro" id="IPR001087">
    <property type="entry name" value="GDSL"/>
</dbReference>
<dbReference type="SUPFAM" id="SSF52266">
    <property type="entry name" value="SGNH hydrolase"/>
    <property type="match status" value="1"/>
</dbReference>
<keyword evidence="3" id="KW-0964">Secreted</keyword>
<keyword evidence="7" id="KW-0443">Lipid metabolism</keyword>
<dbReference type="GO" id="GO:0005576">
    <property type="term" value="C:extracellular region"/>
    <property type="evidence" value="ECO:0007669"/>
    <property type="project" value="UniProtKB-SubCell"/>
</dbReference>
<evidence type="ECO:0000313" key="10">
    <source>
        <dbReference type="Proteomes" id="UP000215914"/>
    </source>
</evidence>
<dbReference type="Gene3D" id="3.40.50.1110">
    <property type="entry name" value="SGNH hydrolase"/>
    <property type="match status" value="1"/>
</dbReference>
<reference evidence="9" key="2">
    <citation type="submission" date="2017-02" db="EMBL/GenBank/DDBJ databases">
        <title>Sunflower complete genome.</title>
        <authorList>
            <person name="Langlade N."/>
            <person name="Munos S."/>
        </authorList>
    </citation>
    <scope>NUCLEOTIDE SEQUENCE [LARGE SCALE GENOMIC DNA]</scope>
    <source>
        <tissue evidence="9">Leaves</tissue>
    </source>
</reference>
<accession>A0A251SJD2</accession>
<keyword evidence="6" id="KW-0442">Lipid degradation</keyword>
<evidence type="ECO:0000256" key="7">
    <source>
        <dbReference type="ARBA" id="ARBA00023098"/>
    </source>
</evidence>
<reference evidence="8" key="3">
    <citation type="submission" date="2020-06" db="EMBL/GenBank/DDBJ databases">
        <title>Helianthus annuus Genome sequencing and assembly Release 2.</title>
        <authorList>
            <person name="Gouzy J."/>
            <person name="Langlade N."/>
            <person name="Munos S."/>
        </authorList>
    </citation>
    <scope>NUCLEOTIDE SEQUENCE</scope>
    <source>
        <tissue evidence="8">Leaves</tissue>
    </source>
</reference>
<dbReference type="PANTHER" id="PTHR45650:SF9">
    <property type="entry name" value="SGNH HYDROLASE-TYPE ESTERASE DOMAIN-CONTAINING PROTEIN"/>
    <property type="match status" value="1"/>
</dbReference>
<dbReference type="PANTHER" id="PTHR45650">
    <property type="entry name" value="GDSL-LIKE LIPASE/ACYLHYDROLASE-RELATED"/>
    <property type="match status" value="1"/>
</dbReference>
<comment type="subcellular location">
    <subcellularLocation>
        <location evidence="1">Secreted</location>
    </subcellularLocation>
</comment>
<evidence type="ECO:0000256" key="5">
    <source>
        <dbReference type="ARBA" id="ARBA00022801"/>
    </source>
</evidence>
<keyword evidence="10" id="KW-1185">Reference proteome</keyword>
<evidence type="ECO:0000256" key="2">
    <source>
        <dbReference type="ARBA" id="ARBA00008668"/>
    </source>
</evidence>
<evidence type="ECO:0000313" key="8">
    <source>
        <dbReference type="EMBL" id="KAF5760928.1"/>
    </source>
</evidence>
<dbReference type="Gramene" id="mRNA:HanXRQr2_Chr16g0759161">
    <property type="protein sequence ID" value="mRNA:HanXRQr2_Chr16g0759161"/>
    <property type="gene ID" value="HanXRQr2_Chr16g0759161"/>
</dbReference>